<evidence type="ECO:0000313" key="1">
    <source>
        <dbReference type="EMBL" id="KAF2625234.1"/>
    </source>
</evidence>
<name>A0ACB6RTX9_9PLEO</name>
<organism evidence="1 2">
    <name type="scientific">Macroventuria anomochaeta</name>
    <dbReference type="NCBI Taxonomy" id="301207"/>
    <lineage>
        <taxon>Eukaryota</taxon>
        <taxon>Fungi</taxon>
        <taxon>Dikarya</taxon>
        <taxon>Ascomycota</taxon>
        <taxon>Pezizomycotina</taxon>
        <taxon>Dothideomycetes</taxon>
        <taxon>Pleosporomycetidae</taxon>
        <taxon>Pleosporales</taxon>
        <taxon>Pleosporineae</taxon>
        <taxon>Didymellaceae</taxon>
        <taxon>Macroventuria</taxon>
    </lineage>
</organism>
<protein>
    <submittedName>
        <fullName evidence="1">Uncharacterized protein</fullName>
    </submittedName>
</protein>
<reference evidence="1" key="1">
    <citation type="journal article" date="2020" name="Stud. Mycol.">
        <title>101 Dothideomycetes genomes: a test case for predicting lifestyles and emergence of pathogens.</title>
        <authorList>
            <person name="Haridas S."/>
            <person name="Albert R."/>
            <person name="Binder M."/>
            <person name="Bloem J."/>
            <person name="Labutti K."/>
            <person name="Salamov A."/>
            <person name="Andreopoulos B."/>
            <person name="Baker S."/>
            <person name="Barry K."/>
            <person name="Bills G."/>
            <person name="Bluhm B."/>
            <person name="Cannon C."/>
            <person name="Castanera R."/>
            <person name="Culley D."/>
            <person name="Daum C."/>
            <person name="Ezra D."/>
            <person name="Gonzalez J."/>
            <person name="Henrissat B."/>
            <person name="Kuo A."/>
            <person name="Liang C."/>
            <person name="Lipzen A."/>
            <person name="Lutzoni F."/>
            <person name="Magnuson J."/>
            <person name="Mondo S."/>
            <person name="Nolan M."/>
            <person name="Ohm R."/>
            <person name="Pangilinan J."/>
            <person name="Park H.-J."/>
            <person name="Ramirez L."/>
            <person name="Alfaro M."/>
            <person name="Sun H."/>
            <person name="Tritt A."/>
            <person name="Yoshinaga Y."/>
            <person name="Zwiers L.-H."/>
            <person name="Turgeon B."/>
            <person name="Goodwin S."/>
            <person name="Spatafora J."/>
            <person name="Crous P."/>
            <person name="Grigoriev I."/>
        </authorList>
    </citation>
    <scope>NUCLEOTIDE SEQUENCE</scope>
    <source>
        <strain evidence="1">CBS 525.71</strain>
    </source>
</reference>
<evidence type="ECO:0000313" key="2">
    <source>
        <dbReference type="Proteomes" id="UP000799754"/>
    </source>
</evidence>
<dbReference type="Proteomes" id="UP000799754">
    <property type="component" value="Unassembled WGS sequence"/>
</dbReference>
<keyword evidence="2" id="KW-1185">Reference proteome</keyword>
<gene>
    <name evidence="1" type="ORF">BU25DRAFT_412683</name>
</gene>
<proteinExistence type="predicted"/>
<accession>A0ACB6RTX9</accession>
<comment type="caution">
    <text evidence="1">The sequence shown here is derived from an EMBL/GenBank/DDBJ whole genome shotgun (WGS) entry which is preliminary data.</text>
</comment>
<sequence length="111" mass="12445">MPLLSYCAIIGQKLSGTTRETRLLRHKVRNAKYEGSCGAAISLTVVLCLDERQQQRERGRATASVTNLLQTLHSHWSHCSGAVDASWKDIGQNLLLQTNRLKAEWPDTKDK</sequence>
<dbReference type="EMBL" id="MU006726">
    <property type="protein sequence ID" value="KAF2625234.1"/>
    <property type="molecule type" value="Genomic_DNA"/>
</dbReference>